<sequence>MRHRSLSQFVSWFTRAIVFPDPLTTWSENEAARQTLSPGGRTVVILNLNLGSRRSLRKQPGAHFAGSNTKTKSSVKKLFINIGRLLLACSVSSPHGHGTLAAWLVSAAHHLLDAHLCPSYLLPPPLAELPSLAYLFLTACSAPRMIEVIRLVSHTISLFPGAKQQPDTF</sequence>
<name>A0AAE0ZYJ6_9GAST</name>
<organism evidence="1 2">
    <name type="scientific">Elysia crispata</name>
    <name type="common">lettuce slug</name>
    <dbReference type="NCBI Taxonomy" id="231223"/>
    <lineage>
        <taxon>Eukaryota</taxon>
        <taxon>Metazoa</taxon>
        <taxon>Spiralia</taxon>
        <taxon>Lophotrochozoa</taxon>
        <taxon>Mollusca</taxon>
        <taxon>Gastropoda</taxon>
        <taxon>Heterobranchia</taxon>
        <taxon>Euthyneura</taxon>
        <taxon>Panpulmonata</taxon>
        <taxon>Sacoglossa</taxon>
        <taxon>Placobranchoidea</taxon>
        <taxon>Plakobranchidae</taxon>
        <taxon>Elysia</taxon>
    </lineage>
</organism>
<evidence type="ECO:0000313" key="1">
    <source>
        <dbReference type="EMBL" id="KAK3777835.1"/>
    </source>
</evidence>
<accession>A0AAE0ZYJ6</accession>
<keyword evidence="2" id="KW-1185">Reference proteome</keyword>
<comment type="caution">
    <text evidence="1">The sequence shown here is derived from an EMBL/GenBank/DDBJ whole genome shotgun (WGS) entry which is preliminary data.</text>
</comment>
<dbReference type="Proteomes" id="UP001283361">
    <property type="component" value="Unassembled WGS sequence"/>
</dbReference>
<gene>
    <name evidence="1" type="ORF">RRG08_038083</name>
</gene>
<evidence type="ECO:0000313" key="2">
    <source>
        <dbReference type="Proteomes" id="UP001283361"/>
    </source>
</evidence>
<protein>
    <submittedName>
        <fullName evidence="1">Uncharacterized protein</fullName>
    </submittedName>
</protein>
<reference evidence="1" key="1">
    <citation type="journal article" date="2023" name="G3 (Bethesda)">
        <title>A reference genome for the long-term kleptoplast-retaining sea slug Elysia crispata morphotype clarki.</title>
        <authorList>
            <person name="Eastman K.E."/>
            <person name="Pendleton A.L."/>
            <person name="Shaikh M.A."/>
            <person name="Suttiyut T."/>
            <person name="Ogas R."/>
            <person name="Tomko P."/>
            <person name="Gavelis G."/>
            <person name="Widhalm J.R."/>
            <person name="Wisecaver J.H."/>
        </authorList>
    </citation>
    <scope>NUCLEOTIDE SEQUENCE</scope>
    <source>
        <strain evidence="1">ECLA1</strain>
    </source>
</reference>
<dbReference type="EMBL" id="JAWDGP010003058">
    <property type="protein sequence ID" value="KAK3777835.1"/>
    <property type="molecule type" value="Genomic_DNA"/>
</dbReference>
<dbReference type="AlphaFoldDB" id="A0AAE0ZYJ6"/>
<proteinExistence type="predicted"/>